<evidence type="ECO:0000313" key="2">
    <source>
        <dbReference type="EMBL" id="TGG94928.1"/>
    </source>
</evidence>
<dbReference type="AlphaFoldDB" id="A0A4Z0WE45"/>
<keyword evidence="1" id="KW-0812">Transmembrane</keyword>
<organism evidence="2 3">
    <name type="scientific">Natronospirillum operosum</name>
    <dbReference type="NCBI Taxonomy" id="2759953"/>
    <lineage>
        <taxon>Bacteria</taxon>
        <taxon>Pseudomonadati</taxon>
        <taxon>Pseudomonadota</taxon>
        <taxon>Gammaproteobacteria</taxon>
        <taxon>Oceanospirillales</taxon>
        <taxon>Natronospirillaceae</taxon>
        <taxon>Natronospirillum</taxon>
    </lineage>
</organism>
<evidence type="ECO:0000256" key="1">
    <source>
        <dbReference type="SAM" id="Phobius"/>
    </source>
</evidence>
<dbReference type="RefSeq" id="WP_135480170.1">
    <property type="nucleotide sequence ID" value="NZ_SRMF01000001.1"/>
</dbReference>
<keyword evidence="1" id="KW-1133">Transmembrane helix</keyword>
<feature type="transmembrane region" description="Helical" evidence="1">
    <location>
        <begin position="100"/>
        <end position="121"/>
    </location>
</feature>
<feature type="transmembrane region" description="Helical" evidence="1">
    <location>
        <begin position="62"/>
        <end position="80"/>
    </location>
</feature>
<name>A0A4Z0WE45_9GAMM</name>
<evidence type="ECO:0000313" key="3">
    <source>
        <dbReference type="Proteomes" id="UP000297475"/>
    </source>
</evidence>
<feature type="transmembrane region" description="Helical" evidence="1">
    <location>
        <begin position="36"/>
        <end position="56"/>
    </location>
</feature>
<accession>A0A4Z0WE45</accession>
<proteinExistence type="predicted"/>
<dbReference type="Proteomes" id="UP000297475">
    <property type="component" value="Unassembled WGS sequence"/>
</dbReference>
<keyword evidence="1" id="KW-0472">Membrane</keyword>
<comment type="caution">
    <text evidence="2">The sequence shown here is derived from an EMBL/GenBank/DDBJ whole genome shotgun (WGS) entry which is preliminary data.</text>
</comment>
<reference evidence="2 3" key="1">
    <citation type="submission" date="2019-04" db="EMBL/GenBank/DDBJ databases">
        <title>Natronospirillum operosus gen. nov., sp. nov., a haloalkaliphilic satellite isolated from decaying biomass of laboratory culture of cyanobacterium Geitlerinema sp. and proposal of Natronospirillaceae fam. nov. and Saccharospirillaceae fam. nov.</title>
        <authorList>
            <person name="Kevbrin V."/>
            <person name="Boltyanskaya Y."/>
            <person name="Koziaeva V."/>
            <person name="Grouzdev D.S."/>
            <person name="Park M."/>
            <person name="Cho J."/>
        </authorList>
    </citation>
    <scope>NUCLEOTIDE SEQUENCE [LARGE SCALE GENOMIC DNA]</scope>
    <source>
        <strain evidence="2 3">G-116</strain>
    </source>
</reference>
<protein>
    <submittedName>
        <fullName evidence="2">Uncharacterized protein</fullName>
    </submittedName>
</protein>
<sequence length="227" mass="26092">MQWSLYRYRRQYRRAWLDTVLRPGSRWRHLLRGGPLLWLLQVSLAVGLSLLLLISLSRPQHWLVWTAWLLLAPLWVWLSARLSARAQQDLRPEWAVLVLYRLRFLLTSSAMLLLLVALALFQPAPDLTDASFRQTLSNFLHQHPADSLLLSFGVDLLNSLDGLRHWLVWQMADHIPRPALGLLVLTLVTIQEWLLVWPMLVLFAGVHQLIDPAALTAREAGNASEPD</sequence>
<keyword evidence="3" id="KW-1185">Reference proteome</keyword>
<gene>
    <name evidence="2" type="ORF">E4656_00410</name>
</gene>
<dbReference type="EMBL" id="SRMF01000001">
    <property type="protein sequence ID" value="TGG94928.1"/>
    <property type="molecule type" value="Genomic_DNA"/>
</dbReference>
<feature type="transmembrane region" description="Helical" evidence="1">
    <location>
        <begin position="179"/>
        <end position="203"/>
    </location>
</feature>